<dbReference type="SMART" id="SM00382">
    <property type="entry name" value="AAA"/>
    <property type="match status" value="1"/>
</dbReference>
<protein>
    <submittedName>
        <fullName evidence="5">Sn-glycerol-3-phosphate ABC transporter ATP-binding protein UgpC</fullName>
    </submittedName>
</protein>
<dbReference type="EMBL" id="JADPRT010000015">
    <property type="protein sequence ID" value="MBF9072245.1"/>
    <property type="molecule type" value="Genomic_DNA"/>
</dbReference>
<dbReference type="CDD" id="cd03301">
    <property type="entry name" value="ABC_MalK_N"/>
    <property type="match status" value="1"/>
</dbReference>
<comment type="caution">
    <text evidence="5">The sequence shown here is derived from an EMBL/GenBank/DDBJ whole genome shotgun (WGS) entry which is preliminary data.</text>
</comment>
<reference evidence="5" key="1">
    <citation type="submission" date="2020-11" db="EMBL/GenBank/DDBJ databases">
        <title>Isolation and identification of active actinomycetes.</title>
        <authorList>
            <person name="Yu B."/>
        </authorList>
    </citation>
    <scope>NUCLEOTIDE SEQUENCE</scope>
    <source>
        <strain evidence="5">NEAU-YB345</strain>
    </source>
</reference>
<organism evidence="5 6">
    <name type="scientific">Streptacidiphilus fuscans</name>
    <dbReference type="NCBI Taxonomy" id="2789292"/>
    <lineage>
        <taxon>Bacteria</taxon>
        <taxon>Bacillati</taxon>
        <taxon>Actinomycetota</taxon>
        <taxon>Actinomycetes</taxon>
        <taxon>Kitasatosporales</taxon>
        <taxon>Streptomycetaceae</taxon>
        <taxon>Streptacidiphilus</taxon>
    </lineage>
</organism>
<dbReference type="GO" id="GO:0055052">
    <property type="term" value="C:ATP-binding cassette (ABC) transporter complex, substrate-binding subunit-containing"/>
    <property type="evidence" value="ECO:0007669"/>
    <property type="project" value="TreeGrafter"/>
</dbReference>
<sequence length="370" mass="39721">MPTVTFDKATRIYPGGEKPAVDALDLEIADGEFLVLVGPSGCGKSTSLRMLAGLEDVNGGAIRIGDRDVTHLPPKDRNIAMVFQNYALYPHMTVAENMGFALKIAGVNKAEIRQKVEEAAKILDLTEYLDRKPKALSGGQRQRVAMGRAIVREPQVFLMDEPLSNLDAKLRVQTRTQIASLQRRLGITTVYVTHDQVEAMTMGDRVAVLKDGLLQQVDTPRNMYDRPANLFVAGFIGSPAMNLIEVPIVDGGVQFGGVVVPVSREALAEASAAGDTTLTLGVRPEHLDVVSEGDALAKGGTGLPVTVNVVEELGADGYVYGSATVGEETKDLVVRVGGRSVPLRGDVLHVVPREGERHLFSTKTGTRLSD</sequence>
<evidence type="ECO:0000259" key="4">
    <source>
        <dbReference type="PROSITE" id="PS50893"/>
    </source>
</evidence>
<dbReference type="PROSITE" id="PS50893">
    <property type="entry name" value="ABC_TRANSPORTER_2"/>
    <property type="match status" value="1"/>
</dbReference>
<evidence type="ECO:0000256" key="2">
    <source>
        <dbReference type="ARBA" id="ARBA00022741"/>
    </source>
</evidence>
<dbReference type="Pfam" id="PF00005">
    <property type="entry name" value="ABC_tran"/>
    <property type="match status" value="1"/>
</dbReference>
<dbReference type="PANTHER" id="PTHR43875:SF1">
    <property type="entry name" value="OSMOPROTECTIVE COMPOUNDS UPTAKE ATP-BINDING PROTEIN GGTA"/>
    <property type="match status" value="1"/>
</dbReference>
<dbReference type="GO" id="GO:0005524">
    <property type="term" value="F:ATP binding"/>
    <property type="evidence" value="ECO:0007669"/>
    <property type="project" value="UniProtKB-KW"/>
</dbReference>
<dbReference type="SUPFAM" id="SSF50331">
    <property type="entry name" value="MOP-like"/>
    <property type="match status" value="1"/>
</dbReference>
<evidence type="ECO:0000313" key="6">
    <source>
        <dbReference type="Proteomes" id="UP000657385"/>
    </source>
</evidence>
<dbReference type="GO" id="GO:0016887">
    <property type="term" value="F:ATP hydrolysis activity"/>
    <property type="evidence" value="ECO:0007669"/>
    <property type="project" value="InterPro"/>
</dbReference>
<dbReference type="InterPro" id="IPR017871">
    <property type="entry name" value="ABC_transporter-like_CS"/>
</dbReference>
<dbReference type="RefSeq" id="WP_196197406.1">
    <property type="nucleotide sequence ID" value="NZ_JADPRT010000015.1"/>
</dbReference>
<keyword evidence="1" id="KW-0813">Transport</keyword>
<feature type="domain" description="ABC transporter" evidence="4">
    <location>
        <begin position="4"/>
        <end position="236"/>
    </location>
</feature>
<keyword evidence="3 5" id="KW-0067">ATP-binding</keyword>
<evidence type="ECO:0000256" key="3">
    <source>
        <dbReference type="ARBA" id="ARBA00022840"/>
    </source>
</evidence>
<evidence type="ECO:0000256" key="1">
    <source>
        <dbReference type="ARBA" id="ARBA00022448"/>
    </source>
</evidence>
<keyword evidence="2" id="KW-0547">Nucleotide-binding</keyword>
<dbReference type="FunFam" id="3.40.50.300:FF:000042">
    <property type="entry name" value="Maltose/maltodextrin ABC transporter, ATP-binding protein"/>
    <property type="match status" value="1"/>
</dbReference>
<dbReference type="NCBIfam" id="NF008653">
    <property type="entry name" value="PRK11650.1"/>
    <property type="match status" value="1"/>
</dbReference>
<dbReference type="InterPro" id="IPR040582">
    <property type="entry name" value="OB_MalK-like"/>
</dbReference>
<dbReference type="InterPro" id="IPR003439">
    <property type="entry name" value="ABC_transporter-like_ATP-bd"/>
</dbReference>
<dbReference type="Proteomes" id="UP000657385">
    <property type="component" value="Unassembled WGS sequence"/>
</dbReference>
<dbReference type="AlphaFoldDB" id="A0A931FHC9"/>
<dbReference type="InterPro" id="IPR003593">
    <property type="entry name" value="AAA+_ATPase"/>
</dbReference>
<dbReference type="PROSITE" id="PS00211">
    <property type="entry name" value="ABC_TRANSPORTER_1"/>
    <property type="match status" value="1"/>
</dbReference>
<dbReference type="PANTHER" id="PTHR43875">
    <property type="entry name" value="MALTODEXTRIN IMPORT ATP-BINDING PROTEIN MSMX"/>
    <property type="match status" value="1"/>
</dbReference>
<dbReference type="InterPro" id="IPR015855">
    <property type="entry name" value="ABC_transpr_MalK-like"/>
</dbReference>
<dbReference type="Pfam" id="PF17912">
    <property type="entry name" value="OB_MalK"/>
    <property type="match status" value="1"/>
</dbReference>
<evidence type="ECO:0000313" key="5">
    <source>
        <dbReference type="EMBL" id="MBF9072245.1"/>
    </source>
</evidence>
<dbReference type="InterPro" id="IPR047641">
    <property type="entry name" value="ABC_transpr_MalK/UgpC-like"/>
</dbReference>
<dbReference type="GO" id="GO:0008643">
    <property type="term" value="P:carbohydrate transport"/>
    <property type="evidence" value="ECO:0007669"/>
    <property type="project" value="InterPro"/>
</dbReference>
<proteinExistence type="predicted"/>
<dbReference type="Gene3D" id="3.40.50.300">
    <property type="entry name" value="P-loop containing nucleotide triphosphate hydrolases"/>
    <property type="match status" value="1"/>
</dbReference>
<dbReference type="GO" id="GO:0140359">
    <property type="term" value="F:ABC-type transporter activity"/>
    <property type="evidence" value="ECO:0007669"/>
    <property type="project" value="InterPro"/>
</dbReference>
<dbReference type="Gene3D" id="2.40.50.100">
    <property type="match status" value="1"/>
</dbReference>
<gene>
    <name evidence="5" type="primary">ugpC</name>
    <name evidence="5" type="ORF">I2501_29895</name>
</gene>
<accession>A0A931FHC9</accession>
<dbReference type="InterPro" id="IPR027417">
    <property type="entry name" value="P-loop_NTPase"/>
</dbReference>
<name>A0A931FHC9_9ACTN</name>
<keyword evidence="6" id="KW-1185">Reference proteome</keyword>
<dbReference type="InterPro" id="IPR008995">
    <property type="entry name" value="Mo/tungstate-bd_C_term_dom"/>
</dbReference>
<dbReference type="SUPFAM" id="SSF52540">
    <property type="entry name" value="P-loop containing nucleoside triphosphate hydrolases"/>
    <property type="match status" value="1"/>
</dbReference>